<dbReference type="InterPro" id="IPR028978">
    <property type="entry name" value="Chorismate_lyase_/UTRA_dom_sf"/>
</dbReference>
<evidence type="ECO:0000256" key="2">
    <source>
        <dbReference type="ARBA" id="ARBA00023125"/>
    </source>
</evidence>
<dbReference type="PANTHER" id="PTHR44846:SF17">
    <property type="entry name" value="GNTR-FAMILY TRANSCRIPTIONAL REGULATOR"/>
    <property type="match status" value="1"/>
</dbReference>
<dbReference type="SMART" id="SM00866">
    <property type="entry name" value="UTRA"/>
    <property type="match status" value="1"/>
</dbReference>
<comment type="caution">
    <text evidence="5">The sequence shown here is derived from an EMBL/GenBank/DDBJ whole genome shotgun (WGS) entry which is preliminary data.</text>
</comment>
<dbReference type="InterPro" id="IPR036388">
    <property type="entry name" value="WH-like_DNA-bd_sf"/>
</dbReference>
<dbReference type="Pfam" id="PF07702">
    <property type="entry name" value="UTRA"/>
    <property type="match status" value="1"/>
</dbReference>
<evidence type="ECO:0000313" key="6">
    <source>
        <dbReference type="Proteomes" id="UP001500979"/>
    </source>
</evidence>
<keyword evidence="2" id="KW-0238">DNA-binding</keyword>
<dbReference type="SUPFAM" id="SSF64288">
    <property type="entry name" value="Chorismate lyase-like"/>
    <property type="match status" value="1"/>
</dbReference>
<evidence type="ECO:0000259" key="4">
    <source>
        <dbReference type="PROSITE" id="PS50949"/>
    </source>
</evidence>
<evidence type="ECO:0000313" key="5">
    <source>
        <dbReference type="EMBL" id="GAA2795849.1"/>
    </source>
</evidence>
<dbReference type="InterPro" id="IPR011663">
    <property type="entry name" value="UTRA"/>
</dbReference>
<dbReference type="EMBL" id="BAAAUX010000014">
    <property type="protein sequence ID" value="GAA2795849.1"/>
    <property type="molecule type" value="Genomic_DNA"/>
</dbReference>
<feature type="domain" description="HTH gntR-type" evidence="4">
    <location>
        <begin position="22"/>
        <end position="89"/>
    </location>
</feature>
<dbReference type="InterPro" id="IPR000524">
    <property type="entry name" value="Tscrpt_reg_HTH_GntR"/>
</dbReference>
<dbReference type="InterPro" id="IPR050679">
    <property type="entry name" value="Bact_HTH_transcr_reg"/>
</dbReference>
<accession>A0ABN3VE06</accession>
<dbReference type="Proteomes" id="UP001500979">
    <property type="component" value="Unassembled WGS sequence"/>
</dbReference>
<organism evidence="5 6">
    <name type="scientific">Saccharopolyspora taberi</name>
    <dbReference type="NCBI Taxonomy" id="60895"/>
    <lineage>
        <taxon>Bacteria</taxon>
        <taxon>Bacillati</taxon>
        <taxon>Actinomycetota</taxon>
        <taxon>Actinomycetes</taxon>
        <taxon>Pseudonocardiales</taxon>
        <taxon>Pseudonocardiaceae</taxon>
        <taxon>Saccharopolyspora</taxon>
    </lineage>
</organism>
<reference evidence="5 6" key="1">
    <citation type="journal article" date="2019" name="Int. J. Syst. Evol. Microbiol.">
        <title>The Global Catalogue of Microorganisms (GCM) 10K type strain sequencing project: providing services to taxonomists for standard genome sequencing and annotation.</title>
        <authorList>
            <consortium name="The Broad Institute Genomics Platform"/>
            <consortium name="The Broad Institute Genome Sequencing Center for Infectious Disease"/>
            <person name="Wu L."/>
            <person name="Ma J."/>
        </authorList>
    </citation>
    <scope>NUCLEOTIDE SEQUENCE [LARGE SCALE GENOMIC DNA]</scope>
    <source>
        <strain evidence="5 6">JCM 9383</strain>
    </source>
</reference>
<dbReference type="PROSITE" id="PS50949">
    <property type="entry name" value="HTH_GNTR"/>
    <property type="match status" value="1"/>
</dbReference>
<sequence length="260" mass="28923">MTTARPGSAVLRPDVLGRRRRADRARQVAEVIRRQIDRGDFPQGHLPDERELGAEFGMSRNTIREALELLRGEGLIERVPGLGTRVSTEKYAHPLDHLRGLAETMRPYGGITNEVRTAGPIRPPRSVADRLRLPAGSPVIYLERLRRLDGLPLSVDLTYLVPEIGEQLIAHDLRNRDVFGLIEQICGQPLGTAEVTLEAVNADAHSAAMLGLPLGGAMLVAERFTRLADGSPVDLEFLRFRGDRMTMNTVLHRPAREDRR</sequence>
<evidence type="ECO:0000256" key="1">
    <source>
        <dbReference type="ARBA" id="ARBA00023015"/>
    </source>
</evidence>
<dbReference type="PANTHER" id="PTHR44846">
    <property type="entry name" value="MANNOSYL-D-GLYCERATE TRANSPORT/METABOLISM SYSTEM REPRESSOR MNGR-RELATED"/>
    <property type="match status" value="1"/>
</dbReference>
<dbReference type="PRINTS" id="PR00035">
    <property type="entry name" value="HTHGNTR"/>
</dbReference>
<keyword evidence="3" id="KW-0804">Transcription</keyword>
<dbReference type="SMART" id="SM00345">
    <property type="entry name" value="HTH_GNTR"/>
    <property type="match status" value="1"/>
</dbReference>
<dbReference type="InterPro" id="IPR036390">
    <property type="entry name" value="WH_DNA-bd_sf"/>
</dbReference>
<keyword evidence="1" id="KW-0805">Transcription regulation</keyword>
<dbReference type="Gene3D" id="1.10.10.10">
    <property type="entry name" value="Winged helix-like DNA-binding domain superfamily/Winged helix DNA-binding domain"/>
    <property type="match status" value="1"/>
</dbReference>
<dbReference type="SUPFAM" id="SSF46785">
    <property type="entry name" value="Winged helix' DNA-binding domain"/>
    <property type="match status" value="1"/>
</dbReference>
<dbReference type="RefSeq" id="WP_344680698.1">
    <property type="nucleotide sequence ID" value="NZ_BAAAUX010000014.1"/>
</dbReference>
<dbReference type="Pfam" id="PF00392">
    <property type="entry name" value="GntR"/>
    <property type="match status" value="1"/>
</dbReference>
<dbReference type="Gene3D" id="3.40.1410.10">
    <property type="entry name" value="Chorismate lyase-like"/>
    <property type="match status" value="1"/>
</dbReference>
<dbReference type="CDD" id="cd07377">
    <property type="entry name" value="WHTH_GntR"/>
    <property type="match status" value="1"/>
</dbReference>
<proteinExistence type="predicted"/>
<gene>
    <name evidence="5" type="ORF">GCM10010470_33670</name>
</gene>
<name>A0ABN3VE06_9PSEU</name>
<evidence type="ECO:0000256" key="3">
    <source>
        <dbReference type="ARBA" id="ARBA00023163"/>
    </source>
</evidence>
<protein>
    <submittedName>
        <fullName evidence="5">GntR family transcriptional regulator</fullName>
    </submittedName>
</protein>
<keyword evidence="6" id="KW-1185">Reference proteome</keyword>